<dbReference type="PROSITE" id="PS50088">
    <property type="entry name" value="ANK_REPEAT"/>
    <property type="match status" value="8"/>
</dbReference>
<dbReference type="Pfam" id="PF20720">
    <property type="entry name" value="nSTAND3"/>
    <property type="match status" value="1"/>
</dbReference>
<dbReference type="Gene3D" id="1.25.40.20">
    <property type="entry name" value="Ankyrin repeat-containing domain"/>
    <property type="match status" value="4"/>
</dbReference>
<dbReference type="AlphaFoldDB" id="A0A8B8BUQ7"/>
<organism evidence="7 8">
    <name type="scientific">Crassostrea virginica</name>
    <name type="common">Eastern oyster</name>
    <dbReference type="NCBI Taxonomy" id="6565"/>
    <lineage>
        <taxon>Eukaryota</taxon>
        <taxon>Metazoa</taxon>
        <taxon>Spiralia</taxon>
        <taxon>Lophotrochozoa</taxon>
        <taxon>Mollusca</taxon>
        <taxon>Bivalvia</taxon>
        <taxon>Autobranchia</taxon>
        <taxon>Pteriomorphia</taxon>
        <taxon>Ostreida</taxon>
        <taxon>Ostreoidea</taxon>
        <taxon>Ostreidae</taxon>
        <taxon>Crassostrea</taxon>
    </lineage>
</organism>
<evidence type="ECO:0000256" key="3">
    <source>
        <dbReference type="PROSITE-ProRule" id="PRU00023"/>
    </source>
</evidence>
<feature type="repeat" description="ANK" evidence="3">
    <location>
        <begin position="1115"/>
        <end position="1147"/>
    </location>
</feature>
<feature type="repeat" description="ANK" evidence="3">
    <location>
        <begin position="1148"/>
        <end position="1180"/>
    </location>
</feature>
<dbReference type="Proteomes" id="UP000694844">
    <property type="component" value="Chromosome 9"/>
</dbReference>
<reference evidence="8" key="1">
    <citation type="submission" date="2025-08" db="UniProtKB">
        <authorList>
            <consortium name="RefSeq"/>
        </authorList>
    </citation>
    <scope>IDENTIFICATION</scope>
    <source>
        <tissue evidence="8">Whole sample</tissue>
    </source>
</reference>
<dbReference type="GeneID" id="111112981"/>
<dbReference type="InterPro" id="IPR036770">
    <property type="entry name" value="Ankyrin_rpt-contain_sf"/>
</dbReference>
<dbReference type="RefSeq" id="XP_022306594.1">
    <property type="nucleotide sequence ID" value="XM_022450886.1"/>
</dbReference>
<dbReference type="KEGG" id="cvn:111112981"/>
<evidence type="ECO:0000256" key="2">
    <source>
        <dbReference type="ARBA" id="ARBA00023043"/>
    </source>
</evidence>
<evidence type="ECO:0000259" key="6">
    <source>
        <dbReference type="Pfam" id="PF20720"/>
    </source>
</evidence>
<dbReference type="SUPFAM" id="SSF52540">
    <property type="entry name" value="P-loop containing nucleoside triphosphate hydrolases"/>
    <property type="match status" value="1"/>
</dbReference>
<gene>
    <name evidence="8" type="primary">LOC111112981</name>
</gene>
<proteinExistence type="predicted"/>
<feature type="domain" description="Novel STAND NTPase 3" evidence="6">
    <location>
        <begin position="386"/>
        <end position="550"/>
    </location>
</feature>
<keyword evidence="1" id="KW-0677">Repeat</keyword>
<feature type="domain" description="DZIP3-like HEPN" evidence="5">
    <location>
        <begin position="35"/>
        <end position="151"/>
    </location>
</feature>
<dbReference type="PANTHER" id="PTHR24198">
    <property type="entry name" value="ANKYRIN REPEAT AND PROTEIN KINASE DOMAIN-CONTAINING PROTEIN"/>
    <property type="match status" value="1"/>
</dbReference>
<dbReference type="Pfam" id="PF18738">
    <property type="entry name" value="HEPN_DZIP3"/>
    <property type="match status" value="1"/>
</dbReference>
<dbReference type="PROSITE" id="PS50297">
    <property type="entry name" value="ANK_REP_REGION"/>
    <property type="match status" value="8"/>
</dbReference>
<feature type="coiled-coil region" evidence="4">
    <location>
        <begin position="305"/>
        <end position="353"/>
    </location>
</feature>
<dbReference type="PANTHER" id="PTHR24198:SF194">
    <property type="entry name" value="INVERSIN-A"/>
    <property type="match status" value="1"/>
</dbReference>
<dbReference type="Pfam" id="PF13637">
    <property type="entry name" value="Ank_4"/>
    <property type="match status" value="1"/>
</dbReference>
<feature type="repeat" description="ANK" evidence="3">
    <location>
        <begin position="1181"/>
        <end position="1213"/>
    </location>
</feature>
<dbReference type="SUPFAM" id="SSF48403">
    <property type="entry name" value="Ankyrin repeat"/>
    <property type="match status" value="1"/>
</dbReference>
<keyword evidence="2 3" id="KW-0040">ANK repeat</keyword>
<feature type="repeat" description="ANK" evidence="3">
    <location>
        <begin position="983"/>
        <end position="1015"/>
    </location>
</feature>
<accession>A0A8B8BUQ7</accession>
<dbReference type="InterPro" id="IPR041249">
    <property type="entry name" value="HEPN_DZIP3"/>
</dbReference>
<dbReference type="Pfam" id="PF12796">
    <property type="entry name" value="Ank_2"/>
    <property type="match status" value="2"/>
</dbReference>
<feature type="repeat" description="ANK" evidence="3">
    <location>
        <begin position="1016"/>
        <end position="1048"/>
    </location>
</feature>
<protein>
    <submittedName>
        <fullName evidence="8">Uncharacterized protein LOC111112981</fullName>
    </submittedName>
</protein>
<dbReference type="OrthoDB" id="6121908at2759"/>
<dbReference type="InterPro" id="IPR002110">
    <property type="entry name" value="Ankyrin_rpt"/>
</dbReference>
<keyword evidence="4" id="KW-0175">Coiled coil</keyword>
<feature type="repeat" description="ANK" evidence="3">
    <location>
        <begin position="1082"/>
        <end position="1114"/>
    </location>
</feature>
<keyword evidence="7" id="KW-1185">Reference proteome</keyword>
<evidence type="ECO:0000256" key="4">
    <source>
        <dbReference type="SAM" id="Coils"/>
    </source>
</evidence>
<evidence type="ECO:0000256" key="1">
    <source>
        <dbReference type="ARBA" id="ARBA00022737"/>
    </source>
</evidence>
<sequence length="1272" mass="145812">MASKEDRNGMTVQSALQKPCASLLQEVLRQYIPETDMHKVLNDPANKQLMERHLNKEQKSILYSQTGVFNGSYAQFDVSLLYRLIRNLTRIHDHKTGWGNEPDITDNSIAANIERIRFLRNKFAHGSSSHLPDTEFEKVWKKIISCIHEIEKTLPGQSTKFEDCAKGILNAAKTQEDLGEKITKCRGDIHTVKERIDVHETFIRNNQDVIALTLKKQKEQTSQVEKIHNELKDSQGDIAFTQNIQKEQALRVACMLKELKETQGELHSVKGGIEKHQNLFLRKTQENQEAIALTLKKQNEQTSRVEKIHNELKESQEAIAFTRRKQKEQTMRVEEIQNKLTDTQGEINSVRKRIDEQFMKRKTIGYKETESEKSMFCQWLEDDDFFILTRAAKKVDKLIKTNNLVIVTGHSGSGKSAIIQHIALRYRSQGWIIKPVYSFQEIHDAYRSRNFEKGLYIFVFNDPIGKESYDEMSYNEWVRYREILDLLIKNAKLLLTCRRSIFFDPRAKGFFEQKLDEVEVSEQKLIKIDINDNNYKLSTDEKKTMFKKHMPAAKPTKHDLDQICEIDMYFPLLCKWCRCEQMQTKNILNVFKEPVEFLKTEIETYKVKNKELYCGLVCLILSKNELCLDDLEKKAPLFSKSLKLCELPSNTSPSTITNKLEPLVGLFVRKIGETFSFYHDFVMEVTTYVLCSQHPQETIEFADLSFLRKRISVGKNKSKPRFSILLNHKHIKDLVDRFFEELIGNRFIEVILSPSLRDEDVISGLKPKIKELADKGKLELITEPQNTKTDKQQFQHLMNESLYTRLDFVSSEDQCSPLFALIAFCHDELSEFCLNLLEERQSEFWKWAFAFVNPLKRRTMDVKKKCLFPAICANGKMNFLQRFTDNEIIQCKEIRWNNMYPIHIVSVFHNYHILDNVINDTTNVDIFTTGENPVTPLMLASENYTQEIRENEWGLDSRESIQRNRMVEALLQKGANVNLCNSNGICPLYKACQNGHESTAQLLLNNGADVNLCNNYGICPLLIACRNGHKSTAQLLLRNGADANSCRKDGISPLWIACQSGHENIVELLLINGADVNLCNNTGKSPLLKACQYGHENIVQLLLNYGADAHKCQRHGISPLWIACQNGHESIVELLLRKGVEVNSCENSGISPLYKACRNGHKKTVQLLLSKGAKVNLCNSNKASPLLKACQYGHESTAQFLLKNGAKVNLCDQNGTTPLLIACRNGHDSIVQLLLNNAADVKLRDNNGNSPLDEAYRNNCASIAHLLQKKSK</sequence>
<dbReference type="SMART" id="SM00248">
    <property type="entry name" value="ANK"/>
    <property type="match status" value="11"/>
</dbReference>
<name>A0A8B8BUQ7_CRAVI</name>
<dbReference type="Pfam" id="PF00023">
    <property type="entry name" value="Ank"/>
    <property type="match status" value="1"/>
</dbReference>
<dbReference type="InterPro" id="IPR027417">
    <property type="entry name" value="P-loop_NTPase"/>
</dbReference>
<evidence type="ECO:0000313" key="7">
    <source>
        <dbReference type="Proteomes" id="UP000694844"/>
    </source>
</evidence>
<feature type="repeat" description="ANK" evidence="3">
    <location>
        <begin position="1214"/>
        <end position="1246"/>
    </location>
</feature>
<dbReference type="InterPro" id="IPR049050">
    <property type="entry name" value="nSTAND3"/>
</dbReference>
<evidence type="ECO:0000259" key="5">
    <source>
        <dbReference type="Pfam" id="PF18738"/>
    </source>
</evidence>
<feature type="repeat" description="ANK" evidence="3">
    <location>
        <begin position="1049"/>
        <end position="1081"/>
    </location>
</feature>
<evidence type="ECO:0000313" key="8">
    <source>
        <dbReference type="RefSeq" id="XP_022306594.1"/>
    </source>
</evidence>